<dbReference type="InterPro" id="IPR003660">
    <property type="entry name" value="HAMP_dom"/>
</dbReference>
<gene>
    <name evidence="10" type="ORF">PGLA_18120</name>
</gene>
<reference evidence="10 11" key="1">
    <citation type="submission" date="2016-03" db="EMBL/GenBank/DDBJ databases">
        <title>Draft genome sequence of Paenibacillus glacialis DSM 22343.</title>
        <authorList>
            <person name="Shin S.-K."/>
            <person name="Yi H."/>
        </authorList>
    </citation>
    <scope>NUCLEOTIDE SEQUENCE [LARGE SCALE GENOMIC DNA]</scope>
    <source>
        <strain evidence="10 11">DSM 22343</strain>
    </source>
</reference>
<evidence type="ECO:0000259" key="9">
    <source>
        <dbReference type="PROSITE" id="PS50885"/>
    </source>
</evidence>
<name>A0A162PX60_9BACL</name>
<dbReference type="RefSeq" id="WP_068535569.1">
    <property type="nucleotide sequence ID" value="NZ_LVJH01000039.1"/>
</dbReference>
<comment type="similarity">
    <text evidence="5">Belongs to the methyl-accepting chemotaxis (MCP) protein family.</text>
</comment>
<accession>A0A162PX60</accession>
<dbReference type="Gene3D" id="3.30.450.20">
    <property type="entry name" value="PAS domain"/>
    <property type="match status" value="1"/>
</dbReference>
<organism evidence="10 11">
    <name type="scientific">Paenibacillus glacialis</name>
    <dbReference type="NCBI Taxonomy" id="494026"/>
    <lineage>
        <taxon>Bacteria</taxon>
        <taxon>Bacillati</taxon>
        <taxon>Bacillota</taxon>
        <taxon>Bacilli</taxon>
        <taxon>Bacillales</taxon>
        <taxon>Paenibacillaceae</taxon>
        <taxon>Paenibacillus</taxon>
    </lineage>
</organism>
<keyword evidence="7" id="KW-1133">Transmembrane helix</keyword>
<evidence type="ECO:0000256" key="7">
    <source>
        <dbReference type="SAM" id="Phobius"/>
    </source>
</evidence>
<evidence type="ECO:0000256" key="2">
    <source>
        <dbReference type="ARBA" id="ARBA00022475"/>
    </source>
</evidence>
<dbReference type="PANTHER" id="PTHR32089:SF112">
    <property type="entry name" value="LYSOZYME-LIKE PROTEIN-RELATED"/>
    <property type="match status" value="1"/>
</dbReference>
<evidence type="ECO:0000256" key="3">
    <source>
        <dbReference type="ARBA" id="ARBA00023136"/>
    </source>
</evidence>
<dbReference type="GO" id="GO:0005886">
    <property type="term" value="C:plasma membrane"/>
    <property type="evidence" value="ECO:0007669"/>
    <property type="project" value="UniProtKB-SubCell"/>
</dbReference>
<dbReference type="EMBL" id="LVJH01000039">
    <property type="protein sequence ID" value="OAB40080.1"/>
    <property type="molecule type" value="Genomic_DNA"/>
</dbReference>
<dbReference type="Proteomes" id="UP000076967">
    <property type="component" value="Unassembled WGS sequence"/>
</dbReference>
<sequence>MKKKKTVRTIVMSVTVVYMVVIFAGLFKFTFSNVNEIISSEVEQKLNYKVELSSVKLNMLLLNSSDKKQGLESKEFHEVLAKMKESGDEYYFIVDKEGRYAVSENPKFVLGKAMIEDSDTKIQKVGQVIAKSTGTNGMWDSENMYAFTMIGDTGYKLVLAMPLKQVLDPMMDNFYLIIGGFIIAMVIFIVLLFIILTRSVVRPLRMINKHVADLVEHGGDLTQKLDMKRNDEIGLLAYSINQFLDNLRAIVGNVTIEANQLNENAGMLQVAAEQTNESSKQITTIIADMADRSTQQAEHVRQVVTMMERTGEISEEIKLETVKTVHDSHLLIEAVQTGQSANRASVDNLEEMVNSIQRSTETIVKLNSRSNEIGEIITVISELASQTNLLALNAAIEAARAGEQGKGFAVVAGEIRKLAEGSGRAAEQITELIRRIQVETNAAVKTMEASQRVVIVQNDLVIQGQESLEVIVQKVDLTAESTLRIQHIFGELSTMSHQSLEALMQSSKLIDESASASQEVAASTEEQLATVDEMTTRLRELSELSIVMKREVGMFTI</sequence>
<evidence type="ECO:0000259" key="8">
    <source>
        <dbReference type="PROSITE" id="PS50111"/>
    </source>
</evidence>
<evidence type="ECO:0000256" key="4">
    <source>
        <dbReference type="ARBA" id="ARBA00023224"/>
    </source>
</evidence>
<evidence type="ECO:0000256" key="5">
    <source>
        <dbReference type="ARBA" id="ARBA00029447"/>
    </source>
</evidence>
<keyword evidence="11" id="KW-1185">Reference proteome</keyword>
<comment type="subcellular location">
    <subcellularLocation>
        <location evidence="1">Cell membrane</location>
    </subcellularLocation>
</comment>
<evidence type="ECO:0000313" key="11">
    <source>
        <dbReference type="Proteomes" id="UP000076967"/>
    </source>
</evidence>
<dbReference type="OrthoDB" id="9760371at2"/>
<evidence type="ECO:0000313" key="10">
    <source>
        <dbReference type="EMBL" id="OAB40080.1"/>
    </source>
</evidence>
<evidence type="ECO:0008006" key="12">
    <source>
        <dbReference type="Google" id="ProtNLM"/>
    </source>
</evidence>
<dbReference type="SUPFAM" id="SSF58104">
    <property type="entry name" value="Methyl-accepting chemotaxis protein (MCP) signaling domain"/>
    <property type="match status" value="1"/>
</dbReference>
<dbReference type="GO" id="GO:0007165">
    <property type="term" value="P:signal transduction"/>
    <property type="evidence" value="ECO:0007669"/>
    <property type="project" value="UniProtKB-KW"/>
</dbReference>
<dbReference type="PANTHER" id="PTHR32089">
    <property type="entry name" value="METHYL-ACCEPTING CHEMOTAXIS PROTEIN MCPB"/>
    <property type="match status" value="1"/>
</dbReference>
<feature type="domain" description="HAMP" evidence="9">
    <location>
        <begin position="198"/>
        <end position="252"/>
    </location>
</feature>
<dbReference type="PROSITE" id="PS50111">
    <property type="entry name" value="CHEMOTAXIS_TRANSDUC_2"/>
    <property type="match status" value="1"/>
</dbReference>
<proteinExistence type="inferred from homology"/>
<dbReference type="SMART" id="SM00283">
    <property type="entry name" value="MA"/>
    <property type="match status" value="1"/>
</dbReference>
<feature type="transmembrane region" description="Helical" evidence="7">
    <location>
        <begin position="7"/>
        <end position="27"/>
    </location>
</feature>
<keyword evidence="2" id="KW-1003">Cell membrane</keyword>
<dbReference type="PROSITE" id="PS50885">
    <property type="entry name" value="HAMP"/>
    <property type="match status" value="1"/>
</dbReference>
<keyword evidence="4 6" id="KW-0807">Transducer</keyword>
<comment type="caution">
    <text evidence="10">The sequence shown here is derived from an EMBL/GenBank/DDBJ whole genome shotgun (WGS) entry which is preliminary data.</text>
</comment>
<dbReference type="CDD" id="cd06225">
    <property type="entry name" value="HAMP"/>
    <property type="match status" value="1"/>
</dbReference>
<keyword evidence="3 7" id="KW-0472">Membrane</keyword>
<dbReference type="AlphaFoldDB" id="A0A162PX60"/>
<evidence type="ECO:0000256" key="6">
    <source>
        <dbReference type="PROSITE-ProRule" id="PRU00284"/>
    </source>
</evidence>
<dbReference type="Pfam" id="PF00015">
    <property type="entry name" value="MCPsignal"/>
    <property type="match status" value="1"/>
</dbReference>
<dbReference type="STRING" id="494026.PGLA_18120"/>
<dbReference type="InterPro" id="IPR004089">
    <property type="entry name" value="MCPsignal_dom"/>
</dbReference>
<protein>
    <recommendedName>
        <fullName evidence="12">Chemotaxis protein</fullName>
    </recommendedName>
</protein>
<dbReference type="Gene3D" id="1.10.287.950">
    <property type="entry name" value="Methyl-accepting chemotaxis protein"/>
    <property type="match status" value="1"/>
</dbReference>
<keyword evidence="7" id="KW-0812">Transmembrane</keyword>
<dbReference type="Pfam" id="PF00672">
    <property type="entry name" value="HAMP"/>
    <property type="match status" value="1"/>
</dbReference>
<dbReference type="SMART" id="SM00304">
    <property type="entry name" value="HAMP"/>
    <property type="match status" value="1"/>
</dbReference>
<feature type="transmembrane region" description="Helical" evidence="7">
    <location>
        <begin position="174"/>
        <end position="196"/>
    </location>
</feature>
<evidence type="ECO:0000256" key="1">
    <source>
        <dbReference type="ARBA" id="ARBA00004236"/>
    </source>
</evidence>
<feature type="domain" description="Methyl-accepting transducer" evidence="8">
    <location>
        <begin position="271"/>
        <end position="535"/>
    </location>
</feature>